<name>A0A2M4DPI4_ANODA</name>
<sequence length="199" mass="20920">MVVLVVLAVAVAGTDAALEATVTGTVIGATTAAAGGDIEAALAVTAAAAADDDDDEDIEDVGTEEEATTVEEGATEAVSGRIMVSCCRCSRFESCGRRHHRSRNHHSFAVYVSSPAGTPHYPDRPRAAGTCGYCGCPHRSTHRRHRARLALPFLPRSNHRVPGIRPLPVASPTPRPSRRPVCERASVCGDAPAPDPHRT</sequence>
<evidence type="ECO:0000256" key="1">
    <source>
        <dbReference type="SAM" id="MobiDB-lite"/>
    </source>
</evidence>
<feature type="region of interest" description="Disordered" evidence="1">
    <location>
        <begin position="161"/>
        <end position="199"/>
    </location>
</feature>
<dbReference type="AlphaFoldDB" id="A0A2M4DPI4"/>
<keyword evidence="2" id="KW-0732">Signal</keyword>
<feature type="signal peptide" evidence="2">
    <location>
        <begin position="1"/>
        <end position="16"/>
    </location>
</feature>
<dbReference type="EMBL" id="GGFL01015305">
    <property type="protein sequence ID" value="MBW79483.1"/>
    <property type="molecule type" value="Transcribed_RNA"/>
</dbReference>
<evidence type="ECO:0000313" key="3">
    <source>
        <dbReference type="EMBL" id="MBW79483.1"/>
    </source>
</evidence>
<accession>A0A2M4DPI4</accession>
<organism evidence="3">
    <name type="scientific">Anopheles darlingi</name>
    <name type="common">Mosquito</name>
    <dbReference type="NCBI Taxonomy" id="43151"/>
    <lineage>
        <taxon>Eukaryota</taxon>
        <taxon>Metazoa</taxon>
        <taxon>Ecdysozoa</taxon>
        <taxon>Arthropoda</taxon>
        <taxon>Hexapoda</taxon>
        <taxon>Insecta</taxon>
        <taxon>Pterygota</taxon>
        <taxon>Neoptera</taxon>
        <taxon>Endopterygota</taxon>
        <taxon>Diptera</taxon>
        <taxon>Nematocera</taxon>
        <taxon>Culicoidea</taxon>
        <taxon>Culicidae</taxon>
        <taxon>Anophelinae</taxon>
        <taxon>Anopheles</taxon>
    </lineage>
</organism>
<reference evidence="3" key="1">
    <citation type="submission" date="2018-01" db="EMBL/GenBank/DDBJ databases">
        <title>An insight into the sialome of Amazonian anophelines.</title>
        <authorList>
            <person name="Ribeiro J.M."/>
            <person name="Scarpassa V."/>
            <person name="Calvo E."/>
        </authorList>
    </citation>
    <scope>NUCLEOTIDE SEQUENCE</scope>
</reference>
<feature type="chain" id="PRO_5014824591" evidence="2">
    <location>
        <begin position="17"/>
        <end position="199"/>
    </location>
</feature>
<proteinExistence type="predicted"/>
<evidence type="ECO:0000256" key="2">
    <source>
        <dbReference type="SAM" id="SignalP"/>
    </source>
</evidence>
<protein>
    <submittedName>
        <fullName evidence="3">Putative secreted protein</fullName>
    </submittedName>
</protein>